<reference evidence="1" key="1">
    <citation type="submission" date="2023-02" db="EMBL/GenBank/DDBJ databases">
        <title>Genome of toxic invasive species Heracleum sosnowskyi carries increased number of genes despite the absence of recent whole-genome duplications.</title>
        <authorList>
            <person name="Schelkunov M."/>
            <person name="Shtratnikova V."/>
            <person name="Makarenko M."/>
            <person name="Klepikova A."/>
            <person name="Omelchenko D."/>
            <person name="Novikova G."/>
            <person name="Obukhova E."/>
            <person name="Bogdanov V."/>
            <person name="Penin A."/>
            <person name="Logacheva M."/>
        </authorList>
    </citation>
    <scope>NUCLEOTIDE SEQUENCE</scope>
    <source>
        <strain evidence="1">Hsosn_3</strain>
        <tissue evidence="1">Leaf</tissue>
    </source>
</reference>
<evidence type="ECO:0000313" key="1">
    <source>
        <dbReference type="EMBL" id="KAK1377907.1"/>
    </source>
</evidence>
<dbReference type="PANTHER" id="PTHR46567:SF1">
    <property type="entry name" value="MEDIATOR OF RNA POLYMERASE II TRANSCRIPTION SUBUNIT 12"/>
    <property type="match status" value="1"/>
</dbReference>
<proteinExistence type="predicted"/>
<reference evidence="1" key="2">
    <citation type="submission" date="2023-05" db="EMBL/GenBank/DDBJ databases">
        <authorList>
            <person name="Schelkunov M.I."/>
        </authorList>
    </citation>
    <scope>NUCLEOTIDE SEQUENCE</scope>
    <source>
        <strain evidence="1">Hsosn_3</strain>
        <tissue evidence="1">Leaf</tissue>
    </source>
</reference>
<keyword evidence="2" id="KW-1185">Reference proteome</keyword>
<dbReference type="PANTHER" id="PTHR46567">
    <property type="entry name" value="MEDIATOR OF RNA POLYMERASE II TRANSCRIPTION SUBUNIT 12"/>
    <property type="match status" value="1"/>
</dbReference>
<accession>A0AAD8I4H8</accession>
<dbReference type="EMBL" id="JAUIZM010000006">
    <property type="protein sequence ID" value="KAK1377907.1"/>
    <property type="molecule type" value="Genomic_DNA"/>
</dbReference>
<comment type="caution">
    <text evidence="1">The sequence shown here is derived from an EMBL/GenBank/DDBJ whole genome shotgun (WGS) entry which is preliminary data.</text>
</comment>
<gene>
    <name evidence="1" type="ORF">POM88_024651</name>
</gene>
<dbReference type="Proteomes" id="UP001237642">
    <property type="component" value="Unassembled WGS sequence"/>
</dbReference>
<dbReference type="AlphaFoldDB" id="A0AAD8I4H8"/>
<name>A0AAD8I4H8_9APIA</name>
<organism evidence="1 2">
    <name type="scientific">Heracleum sosnowskyi</name>
    <dbReference type="NCBI Taxonomy" id="360622"/>
    <lineage>
        <taxon>Eukaryota</taxon>
        <taxon>Viridiplantae</taxon>
        <taxon>Streptophyta</taxon>
        <taxon>Embryophyta</taxon>
        <taxon>Tracheophyta</taxon>
        <taxon>Spermatophyta</taxon>
        <taxon>Magnoliopsida</taxon>
        <taxon>eudicotyledons</taxon>
        <taxon>Gunneridae</taxon>
        <taxon>Pentapetalae</taxon>
        <taxon>asterids</taxon>
        <taxon>campanulids</taxon>
        <taxon>Apiales</taxon>
        <taxon>Apiaceae</taxon>
        <taxon>Apioideae</taxon>
        <taxon>apioid superclade</taxon>
        <taxon>Tordylieae</taxon>
        <taxon>Tordyliinae</taxon>
        <taxon>Heracleum</taxon>
    </lineage>
</organism>
<sequence length="162" mass="17918">MLDSDERSPTGHGESKLHYAENEANILDKLVHVLDTLQPAKFHWQRVELRLLLNVQALVIKLKSDNSLVEAIDLLYSDPDKVAASEIENNFIEIILIWLLVCRLTLSSGGSGNGTVLVLVDEGIDSNHNSKGTRIITIEGQVEYSVIIRKCLAVTVSKKTVS</sequence>
<evidence type="ECO:0000313" key="2">
    <source>
        <dbReference type="Proteomes" id="UP001237642"/>
    </source>
</evidence>
<protein>
    <submittedName>
        <fullName evidence="1">Uncharacterized protein</fullName>
    </submittedName>
</protein>